<comment type="caution">
    <text evidence="2">The sequence shown here is derived from an EMBL/GenBank/DDBJ whole genome shotgun (WGS) entry which is preliminary data.</text>
</comment>
<feature type="non-terminal residue" evidence="2">
    <location>
        <position position="497"/>
    </location>
</feature>
<gene>
    <name evidence="2" type="ORF">AFUS01_LOCUS41756</name>
</gene>
<keyword evidence="3" id="KW-1185">Reference proteome</keyword>
<dbReference type="PANTHER" id="PTHR11590">
    <property type="entry name" value="PROTEIN-GLUTAMINE GAMMA-GLUTAMYLTRANSFERASE"/>
    <property type="match status" value="1"/>
</dbReference>
<reference evidence="2" key="1">
    <citation type="submission" date="2021-06" db="EMBL/GenBank/DDBJ databases">
        <authorList>
            <person name="Hodson N. C."/>
            <person name="Mongue J. A."/>
            <person name="Jaron S. K."/>
        </authorList>
    </citation>
    <scope>NUCLEOTIDE SEQUENCE</scope>
</reference>
<proteinExistence type="predicted"/>
<dbReference type="AlphaFoldDB" id="A0A8J2LHJ7"/>
<dbReference type="Proteomes" id="UP000708208">
    <property type="component" value="Unassembled WGS sequence"/>
</dbReference>
<evidence type="ECO:0000259" key="1">
    <source>
        <dbReference type="SMART" id="SM00460"/>
    </source>
</evidence>
<dbReference type="OrthoDB" id="437511at2759"/>
<evidence type="ECO:0000313" key="3">
    <source>
        <dbReference type="Proteomes" id="UP000708208"/>
    </source>
</evidence>
<sequence length="497" mass="56003">EDHLFKMAPPAQQATALFTLVPPCPGQQPDPQVLQLKDVDLNIQANGEKHQTSLYSVMSQKQDRTQQQLVVRRGQEFTLDLEFDRAYVKGNDSVKLIFGLQLQSLACEKKPKKSHVSFDPSIVPVPVNDEKPTDNPNGWLAYIVSVNGTKITVNVKPPSKSPVGKWNLQVELATQKNPASVKYALSRPLYIIFNPWCPEDDTYYSDKPEHLNEYVLGTTGMVYNGYEGETPLGKNWNYGQFAPDVLDCAIHLMGHFCKNEMQFSVPERGDVVKVVRRLTSVINSDAEEDDGVLLGRWSNEAGAYDDGKRPSFWNGSKEILQQYYRAKQSNPNKNAAVRYGQCWVFASVLTSVCRALGIPSRPVTNFQSGHEKKTRGYSFAIDKYYDAVTKKKVHAKDGDDGYDSIWDFHVWCEAWMKRADVGEIYNGWQVIDATAQETSEDEVVDAKTHKVTKVQVYTMGPAPVAACRRGDVDVKYDVDFLFGEVNSDVIRWYTVGE</sequence>
<feature type="non-terminal residue" evidence="2">
    <location>
        <position position="1"/>
    </location>
</feature>
<dbReference type="InterPro" id="IPR002931">
    <property type="entry name" value="Transglutaminase-like"/>
</dbReference>
<evidence type="ECO:0000313" key="2">
    <source>
        <dbReference type="EMBL" id="CAG7832046.1"/>
    </source>
</evidence>
<protein>
    <recommendedName>
        <fullName evidence="1">Transglutaminase-like domain-containing protein</fullName>
    </recommendedName>
</protein>
<dbReference type="Pfam" id="PF00868">
    <property type="entry name" value="Transglut_N"/>
    <property type="match status" value="1"/>
</dbReference>
<feature type="domain" description="Transglutaminase-like" evidence="1">
    <location>
        <begin position="334"/>
        <end position="435"/>
    </location>
</feature>
<accession>A0A8J2LHJ7</accession>
<organism evidence="2 3">
    <name type="scientific">Allacma fusca</name>
    <dbReference type="NCBI Taxonomy" id="39272"/>
    <lineage>
        <taxon>Eukaryota</taxon>
        <taxon>Metazoa</taxon>
        <taxon>Ecdysozoa</taxon>
        <taxon>Arthropoda</taxon>
        <taxon>Hexapoda</taxon>
        <taxon>Collembola</taxon>
        <taxon>Symphypleona</taxon>
        <taxon>Sminthuridae</taxon>
        <taxon>Allacma</taxon>
    </lineage>
</organism>
<dbReference type="SMART" id="SM00460">
    <property type="entry name" value="TGc"/>
    <property type="match status" value="1"/>
</dbReference>
<dbReference type="EMBL" id="CAJVCH010563276">
    <property type="protein sequence ID" value="CAG7832046.1"/>
    <property type="molecule type" value="Genomic_DNA"/>
</dbReference>
<dbReference type="Pfam" id="PF01841">
    <property type="entry name" value="Transglut_core"/>
    <property type="match status" value="1"/>
</dbReference>
<name>A0A8J2LHJ7_9HEXA</name>
<dbReference type="GO" id="GO:0003810">
    <property type="term" value="F:protein-glutamine gamma-glutamyltransferase activity"/>
    <property type="evidence" value="ECO:0007669"/>
    <property type="project" value="TreeGrafter"/>
</dbReference>
<dbReference type="InterPro" id="IPR050779">
    <property type="entry name" value="Transglutaminase"/>
</dbReference>
<dbReference type="PANTHER" id="PTHR11590:SF40">
    <property type="entry name" value="HEMOCYTE PROTEIN-GLUTAMINE GAMMA-GLUTAMYLTRANSFERASE-LIKE PROTEIN"/>
    <property type="match status" value="1"/>
</dbReference>
<dbReference type="InterPro" id="IPR001102">
    <property type="entry name" value="Transglutaminase_N"/>
</dbReference>